<feature type="compositionally biased region" description="Basic and acidic residues" evidence="1">
    <location>
        <begin position="154"/>
        <end position="167"/>
    </location>
</feature>
<feature type="region of interest" description="Disordered" evidence="1">
    <location>
        <begin position="339"/>
        <end position="755"/>
    </location>
</feature>
<feature type="compositionally biased region" description="Polar residues" evidence="1">
    <location>
        <begin position="192"/>
        <end position="214"/>
    </location>
</feature>
<evidence type="ECO:0000256" key="1">
    <source>
        <dbReference type="SAM" id="MobiDB-lite"/>
    </source>
</evidence>
<feature type="compositionally biased region" description="Polar residues" evidence="1">
    <location>
        <begin position="576"/>
        <end position="614"/>
    </location>
</feature>
<sequence length="808" mass="87370">MLACRFNSILGTLLKCMSASPGLSESIVRNVNIYSEKRQFARDTAILSLSPLLETSNKPNTLMFTSGLMQLSAIVSLGGNVAITIYWLGQQAASQPHLYQGPQLDLTAFSALVNRKHHDLVHRGDWEAAGAAVTSHQRPTSGYGGGSNSSTSRHTRDSSLDGYDKESVNSLDENSFEMPMNRYNSASALYSSNRSKMPNTDSGFDAGTGSSNLYRGSPDLGPGSGPASHRRYSSTDSMDGSSHYSGHSGGHSGGHSRQGSVSDEVSYPTRRLSTSLSRRQSTSADPLQFIKSKGAQDLAQIAQVQMKVAAESKKEATITRTRDDDIDWQANLSNWKNRRKSQSERSYQLKEELEQMAKEKEEGSSGPTLPAKTYSQMQEERERRKSTGRKFYPIEDEEEEEDIFHPTSVSRVESSLPSSNDRQSQGNESRDSQTKNQNDDNNNDSRDEITSSSRLSGNRSWRDTNKSASPEDVASSSSSLADRRASRSKLSEKLRSFDEDAEDSGWSSRSAASEQPARHRRSGAPDFSNSSSRSNDNGVTSSFKDSNGSKSGPGQDSSSEEISESSRPDSLGAKQSGDNSSNAGARNYNSSATDNAGNVKLTTRNVGSRTQSKIGSIMRNFEEGDSKPAAPKQGYNERINLSARKSAFEVTTPREETTVVSKPGTATRAAPRPSYPVEDSPGEEESSSGSDDEDDASDDAAEDEKDGAIRNLSTDQAGAIRNLSTDQAQSAGPNNSSNNKAMELSTSQSFKTTSTFVKKEQEAGKSFVEKTIKISQAKNSDRGFGFFLTGGADTDQPLAVSKVALGEC</sequence>
<feature type="region of interest" description="Disordered" evidence="1">
    <location>
        <begin position="192"/>
        <end position="285"/>
    </location>
</feature>
<comment type="caution">
    <text evidence="3">The sequence shown here is derived from an EMBL/GenBank/DDBJ whole genome shotgun (WGS) entry which is preliminary data.</text>
</comment>
<evidence type="ECO:0000313" key="3">
    <source>
        <dbReference type="EMBL" id="KAK3765387.1"/>
    </source>
</evidence>
<name>A0AAE0ZBH3_9GAST</name>
<gene>
    <name evidence="3" type="ORF">RRG08_065143</name>
</gene>
<feature type="domain" description="DUF4757" evidence="2">
    <location>
        <begin position="264"/>
        <end position="380"/>
    </location>
</feature>
<protein>
    <recommendedName>
        <fullName evidence="2">DUF4757 domain-containing protein</fullName>
    </recommendedName>
</protein>
<dbReference type="EMBL" id="JAWDGP010004318">
    <property type="protein sequence ID" value="KAK3765387.1"/>
    <property type="molecule type" value="Genomic_DNA"/>
</dbReference>
<keyword evidence="4" id="KW-1185">Reference proteome</keyword>
<feature type="compositionally biased region" description="Polar residues" evidence="1">
    <location>
        <begin position="711"/>
        <end position="740"/>
    </location>
</feature>
<feature type="compositionally biased region" description="Low complexity" evidence="1">
    <location>
        <begin position="408"/>
        <end position="419"/>
    </location>
</feature>
<evidence type="ECO:0000259" key="2">
    <source>
        <dbReference type="Pfam" id="PF15949"/>
    </source>
</evidence>
<proteinExistence type="predicted"/>
<evidence type="ECO:0000313" key="4">
    <source>
        <dbReference type="Proteomes" id="UP001283361"/>
    </source>
</evidence>
<feature type="compositionally biased region" description="Low complexity" evidence="1">
    <location>
        <begin position="269"/>
        <end position="283"/>
    </location>
</feature>
<accession>A0AAE0ZBH3</accession>
<feature type="compositionally biased region" description="Basic and acidic residues" evidence="1">
    <location>
        <begin position="341"/>
        <end position="363"/>
    </location>
</feature>
<feature type="compositionally biased region" description="Low complexity" evidence="1">
    <location>
        <begin position="745"/>
        <end position="755"/>
    </location>
</feature>
<feature type="compositionally biased region" description="Polar residues" evidence="1">
    <location>
        <begin position="538"/>
        <end position="556"/>
    </location>
</feature>
<feature type="region of interest" description="Disordered" evidence="1">
    <location>
        <begin position="131"/>
        <end position="176"/>
    </location>
</feature>
<feature type="compositionally biased region" description="Basic and acidic residues" evidence="1">
    <location>
        <begin position="481"/>
        <end position="498"/>
    </location>
</feature>
<dbReference type="Pfam" id="PF15949">
    <property type="entry name" value="DUF4757"/>
    <property type="match status" value="1"/>
</dbReference>
<feature type="compositionally biased region" description="Low complexity" evidence="1">
    <location>
        <begin position="528"/>
        <end position="537"/>
    </location>
</feature>
<reference evidence="3" key="1">
    <citation type="journal article" date="2023" name="G3 (Bethesda)">
        <title>A reference genome for the long-term kleptoplast-retaining sea slug Elysia crispata morphotype clarki.</title>
        <authorList>
            <person name="Eastman K.E."/>
            <person name="Pendleton A.L."/>
            <person name="Shaikh M.A."/>
            <person name="Suttiyut T."/>
            <person name="Ogas R."/>
            <person name="Tomko P."/>
            <person name="Gavelis G."/>
            <person name="Widhalm J.R."/>
            <person name="Wisecaver J.H."/>
        </authorList>
    </citation>
    <scope>NUCLEOTIDE SEQUENCE</scope>
    <source>
        <strain evidence="3">ECLA1</strain>
    </source>
</reference>
<feature type="compositionally biased region" description="Polar residues" evidence="1">
    <location>
        <begin position="450"/>
        <end position="459"/>
    </location>
</feature>
<feature type="compositionally biased region" description="Acidic residues" evidence="1">
    <location>
        <begin position="680"/>
        <end position="705"/>
    </location>
</feature>
<feature type="compositionally biased region" description="Low complexity" evidence="1">
    <location>
        <begin position="466"/>
        <end position="480"/>
    </location>
</feature>
<organism evidence="3 4">
    <name type="scientific">Elysia crispata</name>
    <name type="common">lettuce slug</name>
    <dbReference type="NCBI Taxonomy" id="231223"/>
    <lineage>
        <taxon>Eukaryota</taxon>
        <taxon>Metazoa</taxon>
        <taxon>Spiralia</taxon>
        <taxon>Lophotrochozoa</taxon>
        <taxon>Mollusca</taxon>
        <taxon>Gastropoda</taxon>
        <taxon>Heterobranchia</taxon>
        <taxon>Euthyneura</taxon>
        <taxon>Panpulmonata</taxon>
        <taxon>Sacoglossa</taxon>
        <taxon>Placobranchoidea</taxon>
        <taxon>Plakobranchidae</taxon>
        <taxon>Elysia</taxon>
    </lineage>
</organism>
<dbReference type="Proteomes" id="UP001283361">
    <property type="component" value="Unassembled WGS sequence"/>
</dbReference>
<dbReference type="AlphaFoldDB" id="A0AAE0ZBH3"/>
<dbReference type="InterPro" id="IPR031865">
    <property type="entry name" value="DUF4757"/>
</dbReference>